<evidence type="ECO:0000313" key="1">
    <source>
        <dbReference type="EMBL" id="MED6122364.1"/>
    </source>
</evidence>
<accession>A0ABU6REB4</accession>
<gene>
    <name evidence="1" type="ORF">PIB30_039036</name>
</gene>
<sequence>MGTESLFNQIHRELSVNTIGIGVHASIFDLIGHEDMPRFKCGEVMKPVLTAEFGAEVAGESERNVRIAAKPRWLLLDQMRTHQWSHGYASYTWEARPKGCSGTDAYTPYTPASLVAVPYRTWFATIRGSIFRLRARGPGDSRIVPVTAGYSWEPGAKSRTPSNTYTNVS</sequence>
<comment type="caution">
    <text evidence="1">The sequence shown here is derived from an EMBL/GenBank/DDBJ whole genome shotgun (WGS) entry which is preliminary data.</text>
</comment>
<organism evidence="1 2">
    <name type="scientific">Stylosanthes scabra</name>
    <dbReference type="NCBI Taxonomy" id="79078"/>
    <lineage>
        <taxon>Eukaryota</taxon>
        <taxon>Viridiplantae</taxon>
        <taxon>Streptophyta</taxon>
        <taxon>Embryophyta</taxon>
        <taxon>Tracheophyta</taxon>
        <taxon>Spermatophyta</taxon>
        <taxon>Magnoliopsida</taxon>
        <taxon>eudicotyledons</taxon>
        <taxon>Gunneridae</taxon>
        <taxon>Pentapetalae</taxon>
        <taxon>rosids</taxon>
        <taxon>fabids</taxon>
        <taxon>Fabales</taxon>
        <taxon>Fabaceae</taxon>
        <taxon>Papilionoideae</taxon>
        <taxon>50 kb inversion clade</taxon>
        <taxon>dalbergioids sensu lato</taxon>
        <taxon>Dalbergieae</taxon>
        <taxon>Pterocarpus clade</taxon>
        <taxon>Stylosanthes</taxon>
    </lineage>
</organism>
<evidence type="ECO:0000313" key="2">
    <source>
        <dbReference type="Proteomes" id="UP001341840"/>
    </source>
</evidence>
<dbReference type="EMBL" id="JASCZI010030412">
    <property type="protein sequence ID" value="MED6122364.1"/>
    <property type="molecule type" value="Genomic_DNA"/>
</dbReference>
<name>A0ABU6REB4_9FABA</name>
<dbReference type="Proteomes" id="UP001341840">
    <property type="component" value="Unassembled WGS sequence"/>
</dbReference>
<keyword evidence="2" id="KW-1185">Reference proteome</keyword>
<protein>
    <submittedName>
        <fullName evidence="1">Uncharacterized protein</fullName>
    </submittedName>
</protein>
<proteinExistence type="predicted"/>
<reference evidence="1 2" key="1">
    <citation type="journal article" date="2023" name="Plants (Basel)">
        <title>Bridging the Gap: Combining Genomics and Transcriptomics Approaches to Understand Stylosanthes scabra, an Orphan Legume from the Brazilian Caatinga.</title>
        <authorList>
            <person name="Ferreira-Neto J.R.C."/>
            <person name="da Silva M.D."/>
            <person name="Binneck E."/>
            <person name="de Melo N.F."/>
            <person name="da Silva R.H."/>
            <person name="de Melo A.L.T.M."/>
            <person name="Pandolfi V."/>
            <person name="Bustamante F.O."/>
            <person name="Brasileiro-Vidal A.C."/>
            <person name="Benko-Iseppon A.M."/>
        </authorList>
    </citation>
    <scope>NUCLEOTIDE SEQUENCE [LARGE SCALE GENOMIC DNA]</scope>
    <source>
        <tissue evidence="1">Leaves</tissue>
    </source>
</reference>